<organism evidence="2 3">
    <name type="scientific">Escherichia phage vB_EcoP-22664UKE3-2</name>
    <dbReference type="NCBI Taxonomy" id="2865788"/>
    <lineage>
        <taxon>Viruses</taxon>
        <taxon>Duplodnaviria</taxon>
        <taxon>Heunggongvirae</taxon>
        <taxon>Uroviricota</taxon>
        <taxon>Caudoviricetes</taxon>
        <taxon>Autographivirales</taxon>
        <taxon>Autotranscriptaviridae</taxon>
        <taxon>Studiervirinae</taxon>
        <taxon>Kayfunavirus</taxon>
        <taxon>Kayfunavirus 22664UKE32</taxon>
    </lineage>
</organism>
<evidence type="ECO:0000259" key="1">
    <source>
        <dbReference type="Pfam" id="PF02739"/>
    </source>
</evidence>
<dbReference type="Proteomes" id="UP000827907">
    <property type="component" value="Segment"/>
</dbReference>
<reference evidence="2 3" key="1">
    <citation type="submission" date="2021-05" db="EMBL/GenBank/DDBJ databases">
        <title>Naturally bred epsilon2 phages have an improved host range and effectivity in uropathogenic E. coli over their ancestor phages.</title>
        <authorList>
            <person name="Saez D."/>
            <person name="Loose M."/>
            <person name="Mutti M."/>
            <person name="Visram Z."/>
            <person name="Hitzenhammer E."/>
            <person name="Dippel D."/>
            <person name="Tisakova L."/>
            <person name="Schertler S."/>
            <person name="Wittmann J."/>
            <person name="Corsini L."/>
            <person name="Wagenlehner F."/>
        </authorList>
    </citation>
    <scope>NUCLEOTIDE SEQUENCE [LARGE SCALE GENOMIC DNA]</scope>
</reference>
<protein>
    <submittedName>
        <fullName evidence="2">Exonuclease</fullName>
        <ecNumber evidence="2">3.1.11.3</ecNumber>
    </submittedName>
</protein>
<dbReference type="PANTHER" id="PTHR42646">
    <property type="entry name" value="FLAP ENDONUCLEASE XNI"/>
    <property type="match status" value="1"/>
</dbReference>
<dbReference type="PANTHER" id="PTHR42646:SF2">
    <property type="entry name" value="5'-3' EXONUCLEASE FAMILY PROTEIN"/>
    <property type="match status" value="1"/>
</dbReference>
<dbReference type="InterPro" id="IPR020046">
    <property type="entry name" value="5-3_exonucl_a-hlix_arch_N"/>
</dbReference>
<dbReference type="InterPro" id="IPR038969">
    <property type="entry name" value="FEN"/>
</dbReference>
<evidence type="ECO:0000313" key="3">
    <source>
        <dbReference type="Proteomes" id="UP000827907"/>
    </source>
</evidence>
<sequence>MPVSEKKIALVLDGDYLVFSSMAAAEDETDWGDGIWTLICDHEKARRILENTIAEIVKKRKAWKDAKIVMCFTDDNNWRKDVLPTYKANRKGSRKPVGYKKFVAEVMADPRFNSFLRPTLEGDDCMGIIGTRPQIVGCDHAVLVSCDKDFKTIPNCEFFWLTTGEILSHTTAEADYWHMEQTIKGDTTDGYGGIPGMGEDTTRAFLDEPYYFVQESRELKTGKNKGQIKTEWKKYPKREDMTLWDCMVTLAAKAGMTEEELLVQAQVARICRASDYDPKSKEVILWTPSM</sequence>
<evidence type="ECO:0000313" key="2">
    <source>
        <dbReference type="EMBL" id="QZI78618.1"/>
    </source>
</evidence>
<dbReference type="GO" id="GO:0003677">
    <property type="term" value="F:DNA binding"/>
    <property type="evidence" value="ECO:0007669"/>
    <property type="project" value="InterPro"/>
</dbReference>
<dbReference type="GO" id="GO:0051908">
    <property type="term" value="F:double-stranded DNA 5'-3' DNA exonuclease activity"/>
    <property type="evidence" value="ECO:0007669"/>
    <property type="project" value="UniProtKB-EC"/>
</dbReference>
<dbReference type="GO" id="GO:0017108">
    <property type="term" value="F:5'-flap endonuclease activity"/>
    <property type="evidence" value="ECO:0007669"/>
    <property type="project" value="InterPro"/>
</dbReference>
<keyword evidence="2" id="KW-0540">Nuclease</keyword>
<keyword evidence="2" id="KW-0378">Hydrolase</keyword>
<gene>
    <name evidence="2" type="ORF">22664UKE3-2_043</name>
</gene>
<keyword evidence="3" id="KW-1185">Reference proteome</keyword>
<proteinExistence type="predicted"/>
<feature type="domain" description="5'-3' exonuclease alpha-helical arch N-terminal" evidence="1">
    <location>
        <begin position="10"/>
        <end position="155"/>
    </location>
</feature>
<dbReference type="GO" id="GO:0033567">
    <property type="term" value="P:DNA replication, Okazaki fragment processing"/>
    <property type="evidence" value="ECO:0007669"/>
    <property type="project" value="InterPro"/>
</dbReference>
<keyword evidence="2" id="KW-0269">Exonuclease</keyword>
<accession>A0AAE7XSE3</accession>
<dbReference type="Gene3D" id="3.40.50.1010">
    <property type="entry name" value="5'-nuclease"/>
    <property type="match status" value="1"/>
</dbReference>
<dbReference type="EMBL" id="MZ234011">
    <property type="protein sequence ID" value="QZI78618.1"/>
    <property type="molecule type" value="Genomic_DNA"/>
</dbReference>
<dbReference type="InterPro" id="IPR029060">
    <property type="entry name" value="PIN-like_dom_sf"/>
</dbReference>
<dbReference type="Pfam" id="PF02739">
    <property type="entry name" value="5_3_exonuc_N"/>
    <property type="match status" value="1"/>
</dbReference>
<dbReference type="SUPFAM" id="SSF88723">
    <property type="entry name" value="PIN domain-like"/>
    <property type="match status" value="1"/>
</dbReference>
<dbReference type="EC" id="3.1.11.3" evidence="2"/>
<name>A0AAE7XSE3_9CAUD</name>